<feature type="transmembrane region" description="Helical" evidence="1">
    <location>
        <begin position="78"/>
        <end position="98"/>
    </location>
</feature>
<evidence type="ECO:0000256" key="1">
    <source>
        <dbReference type="SAM" id="Phobius"/>
    </source>
</evidence>
<sequence length="174" mass="19972">MVETINVEDNDMNQKKGINFFVKRELVKLEKIKRNSRLAWSIITLLIALCNIAVVTIAVIALVGIAKKGGDNNAMLPASLVCLITIILFIMGFVLAFYQNMKQDHKYKSAIDTIQNEYMKFSNNIGVYDIRDKKEKAKILKVQIKKDLLEIFKVKKKQSRWKIFFSALIGDKDE</sequence>
<keyword evidence="1" id="KW-1133">Transmembrane helix</keyword>
<dbReference type="AlphaFoldDB" id="A0A4R0XU71"/>
<reference evidence="2 3" key="1">
    <citation type="submission" date="2018-02" db="EMBL/GenBank/DDBJ databases">
        <title>Mycoplasma marinum and Mycoplasma todarodis sp. nov., moderately halophilic and psychrotolerant mycoplasmas isolated from cephalopods.</title>
        <authorList>
            <person name="Viver T."/>
        </authorList>
    </citation>
    <scope>NUCLEOTIDE SEQUENCE [LARGE SCALE GENOMIC DNA]</scope>
    <source>
        <strain evidence="2 3">PE</strain>
    </source>
</reference>
<name>A0A4R0XU71_9MOLU</name>
<proteinExistence type="predicted"/>
<keyword evidence="3" id="KW-1185">Reference proteome</keyword>
<dbReference type="OrthoDB" id="9855295at2"/>
<accession>A0A4R0XU71</accession>
<organism evidence="2 3">
    <name type="scientific">Mycoplasma marinum</name>
    <dbReference type="NCBI Taxonomy" id="1937190"/>
    <lineage>
        <taxon>Bacteria</taxon>
        <taxon>Bacillati</taxon>
        <taxon>Mycoplasmatota</taxon>
        <taxon>Mollicutes</taxon>
        <taxon>Mycoplasmataceae</taxon>
        <taxon>Mycoplasma</taxon>
    </lineage>
</organism>
<evidence type="ECO:0000313" key="3">
    <source>
        <dbReference type="Proteomes" id="UP000294192"/>
    </source>
</evidence>
<keyword evidence="1" id="KW-0812">Transmembrane</keyword>
<dbReference type="EMBL" id="PSZO01000010">
    <property type="protein sequence ID" value="TCG11219.1"/>
    <property type="molecule type" value="Genomic_DNA"/>
</dbReference>
<keyword evidence="1" id="KW-0472">Membrane</keyword>
<dbReference type="RefSeq" id="WP_131599041.1">
    <property type="nucleotide sequence ID" value="NZ_CBDBYK010000012.1"/>
</dbReference>
<evidence type="ECO:0000313" key="2">
    <source>
        <dbReference type="EMBL" id="TCG11219.1"/>
    </source>
</evidence>
<gene>
    <name evidence="2" type="ORF">C4B24_02560</name>
</gene>
<feature type="transmembrane region" description="Helical" evidence="1">
    <location>
        <begin position="38"/>
        <end position="66"/>
    </location>
</feature>
<comment type="caution">
    <text evidence="2">The sequence shown here is derived from an EMBL/GenBank/DDBJ whole genome shotgun (WGS) entry which is preliminary data.</text>
</comment>
<evidence type="ECO:0008006" key="4">
    <source>
        <dbReference type="Google" id="ProtNLM"/>
    </source>
</evidence>
<protein>
    <recommendedName>
        <fullName evidence="4">DUF4231 domain-containing protein</fullName>
    </recommendedName>
</protein>
<dbReference type="Proteomes" id="UP000294192">
    <property type="component" value="Unassembled WGS sequence"/>
</dbReference>